<dbReference type="AlphaFoldDB" id="A0AAX3EG11"/>
<accession>A0AAX3EG11</accession>
<name>A0AAX3EG11_PAEUR</name>
<evidence type="ECO:0008006" key="3">
    <source>
        <dbReference type="Google" id="ProtNLM"/>
    </source>
</evidence>
<dbReference type="EMBL" id="CP101185">
    <property type="protein sequence ID" value="UYV96024.1"/>
    <property type="molecule type" value="Genomic_DNA"/>
</dbReference>
<dbReference type="RefSeq" id="WP_069695034.1">
    <property type="nucleotide sequence ID" value="NZ_CP043010.1"/>
</dbReference>
<reference evidence="1" key="1">
    <citation type="submission" date="2022-07" db="EMBL/GenBank/DDBJ databases">
        <authorList>
            <person name="Wu T."/>
        </authorList>
    </citation>
    <scope>NUCLEOTIDE SEQUENCE</scope>
    <source>
        <strain evidence="1">SD-1</strain>
    </source>
</reference>
<evidence type="ECO:0000313" key="1">
    <source>
        <dbReference type="EMBL" id="UYV96024.1"/>
    </source>
</evidence>
<sequence>MTMTTTARPASPRLQDPLDAVMRSCLRDDTVWAEVTTTPAGVSQAEHWLKTTASSIDQQLSFRQDDAEIWRLSPLEHRAELIGFLEWRKGALYLKSLCEKRLIDIKRLRTADEERAEKMKALLVRLAQAVVAHEDGLIGNGDLYGVLDLISLPGTDAPTLREYLRSRDGSKD</sequence>
<keyword evidence="2" id="KW-1185">Reference proteome</keyword>
<dbReference type="Proteomes" id="UP001163293">
    <property type="component" value="Chromosome"/>
</dbReference>
<organism evidence="1 2">
    <name type="scientific">Paenarthrobacter ureafaciens</name>
    <dbReference type="NCBI Taxonomy" id="37931"/>
    <lineage>
        <taxon>Bacteria</taxon>
        <taxon>Bacillati</taxon>
        <taxon>Actinomycetota</taxon>
        <taxon>Actinomycetes</taxon>
        <taxon>Micrococcales</taxon>
        <taxon>Micrococcaceae</taxon>
        <taxon>Paenarthrobacter</taxon>
    </lineage>
</organism>
<proteinExistence type="predicted"/>
<evidence type="ECO:0000313" key="2">
    <source>
        <dbReference type="Proteomes" id="UP001163293"/>
    </source>
</evidence>
<protein>
    <recommendedName>
        <fullName evidence="3">DUF222 domain-containing protein</fullName>
    </recommendedName>
</protein>
<gene>
    <name evidence="1" type="ORF">NL394_13130</name>
</gene>